<dbReference type="PANTHER" id="PTHR46577:SF1">
    <property type="entry name" value="HTH-TYPE TRANSCRIPTIONAL REGULATORY PROTEIN GABR"/>
    <property type="match status" value="1"/>
</dbReference>
<keyword evidence="3" id="KW-0238">DNA-binding</keyword>
<dbReference type="EMBL" id="JBHTLK010000352">
    <property type="protein sequence ID" value="MFD1152258.1"/>
    <property type="molecule type" value="Genomic_DNA"/>
</dbReference>
<evidence type="ECO:0000256" key="2">
    <source>
        <dbReference type="ARBA" id="ARBA00023015"/>
    </source>
</evidence>
<gene>
    <name evidence="6" type="ORF">ACFQ3T_34425</name>
</gene>
<evidence type="ECO:0000313" key="7">
    <source>
        <dbReference type="Proteomes" id="UP001597168"/>
    </source>
</evidence>
<dbReference type="Pfam" id="PF00392">
    <property type="entry name" value="GntR"/>
    <property type="match status" value="1"/>
</dbReference>
<name>A0ABW3R5G2_9PSEU</name>
<evidence type="ECO:0000313" key="6">
    <source>
        <dbReference type="EMBL" id="MFD1152258.1"/>
    </source>
</evidence>
<dbReference type="InterPro" id="IPR036390">
    <property type="entry name" value="WH_DNA-bd_sf"/>
</dbReference>
<comment type="caution">
    <text evidence="6">The sequence shown here is derived from an EMBL/GenBank/DDBJ whole genome shotgun (WGS) entry which is preliminary data.</text>
</comment>
<dbReference type="SMART" id="SM00345">
    <property type="entry name" value="HTH_GNTR"/>
    <property type="match status" value="1"/>
</dbReference>
<organism evidence="6 7">
    <name type="scientific">Saccharothrix hoggarensis</name>
    <dbReference type="NCBI Taxonomy" id="913853"/>
    <lineage>
        <taxon>Bacteria</taxon>
        <taxon>Bacillati</taxon>
        <taxon>Actinomycetota</taxon>
        <taxon>Actinomycetes</taxon>
        <taxon>Pseudonocardiales</taxon>
        <taxon>Pseudonocardiaceae</taxon>
        <taxon>Saccharothrix</taxon>
    </lineage>
</organism>
<reference evidence="7" key="1">
    <citation type="journal article" date="2019" name="Int. J. Syst. Evol. Microbiol.">
        <title>The Global Catalogue of Microorganisms (GCM) 10K type strain sequencing project: providing services to taxonomists for standard genome sequencing and annotation.</title>
        <authorList>
            <consortium name="The Broad Institute Genomics Platform"/>
            <consortium name="The Broad Institute Genome Sequencing Center for Infectious Disease"/>
            <person name="Wu L."/>
            <person name="Ma J."/>
        </authorList>
    </citation>
    <scope>NUCLEOTIDE SEQUENCE [LARGE SCALE GENOMIC DNA]</scope>
    <source>
        <strain evidence="7">CCUG 60214</strain>
    </source>
</reference>
<evidence type="ECO:0000256" key="4">
    <source>
        <dbReference type="ARBA" id="ARBA00023163"/>
    </source>
</evidence>
<feature type="domain" description="HTH gntR-type" evidence="5">
    <location>
        <begin position="21"/>
        <end position="89"/>
    </location>
</feature>
<dbReference type="RefSeq" id="WP_380729969.1">
    <property type="nucleotide sequence ID" value="NZ_JBHTLK010000352.1"/>
</dbReference>
<feature type="non-terminal residue" evidence="6">
    <location>
        <position position="93"/>
    </location>
</feature>
<proteinExistence type="predicted"/>
<keyword evidence="4" id="KW-0804">Transcription</keyword>
<dbReference type="Proteomes" id="UP001597168">
    <property type="component" value="Unassembled WGS sequence"/>
</dbReference>
<dbReference type="PROSITE" id="PS50949">
    <property type="entry name" value="HTH_GNTR"/>
    <property type="match status" value="1"/>
</dbReference>
<evidence type="ECO:0000256" key="3">
    <source>
        <dbReference type="ARBA" id="ARBA00023125"/>
    </source>
</evidence>
<dbReference type="InterPro" id="IPR000524">
    <property type="entry name" value="Tscrpt_reg_HTH_GntR"/>
</dbReference>
<dbReference type="InterPro" id="IPR036388">
    <property type="entry name" value="WH-like_DNA-bd_sf"/>
</dbReference>
<keyword evidence="2" id="KW-0805">Transcription regulation</keyword>
<dbReference type="PANTHER" id="PTHR46577">
    <property type="entry name" value="HTH-TYPE TRANSCRIPTIONAL REGULATORY PROTEIN GABR"/>
    <property type="match status" value="1"/>
</dbReference>
<keyword evidence="7" id="KW-1185">Reference proteome</keyword>
<keyword evidence="1" id="KW-0663">Pyridoxal phosphate</keyword>
<protein>
    <submittedName>
        <fullName evidence="6">GntR family transcriptional regulator</fullName>
    </submittedName>
</protein>
<dbReference type="Gene3D" id="1.10.10.10">
    <property type="entry name" value="Winged helix-like DNA-binding domain superfamily/Winged helix DNA-binding domain"/>
    <property type="match status" value="1"/>
</dbReference>
<dbReference type="CDD" id="cd07377">
    <property type="entry name" value="WHTH_GntR"/>
    <property type="match status" value="1"/>
</dbReference>
<sequence>MEPIAVDDLRGWLGRWSSGRGSLYLLLAARLRELIDEGLLPAGTVLPPDRVLASGLAVGRTTVIAAYDQLRQEGRLTRRRGSGTWVAPGGGAA</sequence>
<evidence type="ECO:0000256" key="1">
    <source>
        <dbReference type="ARBA" id="ARBA00022898"/>
    </source>
</evidence>
<accession>A0ABW3R5G2</accession>
<dbReference type="InterPro" id="IPR051446">
    <property type="entry name" value="HTH_trans_reg/aminotransferase"/>
</dbReference>
<evidence type="ECO:0000259" key="5">
    <source>
        <dbReference type="PROSITE" id="PS50949"/>
    </source>
</evidence>
<dbReference type="SUPFAM" id="SSF46785">
    <property type="entry name" value="Winged helix' DNA-binding domain"/>
    <property type="match status" value="1"/>
</dbReference>